<evidence type="ECO:0000313" key="8">
    <source>
        <dbReference type="Proteomes" id="UP000694845"/>
    </source>
</evidence>
<dbReference type="PANTHER" id="PTHR11266:SF17">
    <property type="entry name" value="PROTEIN MPV17"/>
    <property type="match status" value="1"/>
</dbReference>
<protein>
    <recommendedName>
        <fullName evidence="6">Mitochondrial inner membrane protein Mpv17</fullName>
    </recommendedName>
</protein>
<dbReference type="GO" id="GO:0005739">
    <property type="term" value="C:mitochondrion"/>
    <property type="evidence" value="ECO:0007669"/>
    <property type="project" value="TreeGrafter"/>
</dbReference>
<dbReference type="OrthoDB" id="430207at2759"/>
<comment type="subcellular location">
    <subcellularLocation>
        <location evidence="1">Membrane</location>
        <topology evidence="1">Multi-pass membrane protein</topology>
    </subcellularLocation>
</comment>
<dbReference type="GO" id="GO:0016020">
    <property type="term" value="C:membrane"/>
    <property type="evidence" value="ECO:0007669"/>
    <property type="project" value="UniProtKB-SubCell"/>
</dbReference>
<evidence type="ECO:0000256" key="5">
    <source>
        <dbReference type="ARBA" id="ARBA00023136"/>
    </source>
</evidence>
<evidence type="ECO:0000313" key="9">
    <source>
        <dbReference type="RefSeq" id="XP_022088864.1"/>
    </source>
</evidence>
<gene>
    <name evidence="9" type="primary">LOC110978288</name>
</gene>
<sequence>MHHVHDVRNAPKKGLPRLPRCFIPESLSYPRLDWLKYFQSLPLPQLHIHEMLRLWKAYTRFLEAHPFKAQAANTCLLMGLGDAICQQAIEKAGLKKHDVIRTVRQASFGLVIGGPLLFAWYRTLDKVIKGTGVIKALKSVAVDQMVMPPIFLTLFYSAIGLTSGLSPAEVVDKLKQNMKPTLITNYKIWPAAQVINFYFVPLQHRVLTANFVALFWNIYLSWMANKGRGSDKRETITPET</sequence>
<dbReference type="Proteomes" id="UP000694845">
    <property type="component" value="Unplaced"/>
</dbReference>
<accession>A0A8B7Y6M4</accession>
<name>A0A8B7Y6M4_ACAPL</name>
<evidence type="ECO:0000256" key="2">
    <source>
        <dbReference type="ARBA" id="ARBA00006824"/>
    </source>
</evidence>
<dbReference type="InterPro" id="IPR007248">
    <property type="entry name" value="Mpv17_PMP22"/>
</dbReference>
<evidence type="ECO:0000256" key="3">
    <source>
        <dbReference type="ARBA" id="ARBA00022692"/>
    </source>
</evidence>
<proteinExistence type="inferred from homology"/>
<keyword evidence="5 7" id="KW-0472">Membrane</keyword>
<dbReference type="Pfam" id="PF04117">
    <property type="entry name" value="Mpv17_PMP22"/>
    <property type="match status" value="1"/>
</dbReference>
<dbReference type="AlphaFoldDB" id="A0A8B7Y6M4"/>
<dbReference type="KEGG" id="aplc:110978288"/>
<dbReference type="GO" id="GO:0015267">
    <property type="term" value="F:channel activity"/>
    <property type="evidence" value="ECO:0007669"/>
    <property type="project" value="TreeGrafter"/>
</dbReference>
<keyword evidence="4 7" id="KW-1133">Transmembrane helix</keyword>
<dbReference type="GO" id="GO:1901858">
    <property type="term" value="P:regulation of mitochondrial DNA metabolic process"/>
    <property type="evidence" value="ECO:0007669"/>
    <property type="project" value="TreeGrafter"/>
</dbReference>
<evidence type="ECO:0000256" key="6">
    <source>
        <dbReference type="ARBA" id="ARBA00049743"/>
    </source>
</evidence>
<evidence type="ECO:0000256" key="4">
    <source>
        <dbReference type="ARBA" id="ARBA00022989"/>
    </source>
</evidence>
<comment type="similarity">
    <text evidence="2 7">Belongs to the peroxisomal membrane protein PXMP2/4 family.</text>
</comment>
<keyword evidence="3 7" id="KW-0812">Transmembrane</keyword>
<dbReference type="PANTHER" id="PTHR11266">
    <property type="entry name" value="PEROXISOMAL MEMBRANE PROTEIN 2, PXMP2 MPV17"/>
    <property type="match status" value="1"/>
</dbReference>
<keyword evidence="8" id="KW-1185">Reference proteome</keyword>
<dbReference type="GeneID" id="110978288"/>
<evidence type="ECO:0000256" key="1">
    <source>
        <dbReference type="ARBA" id="ARBA00004141"/>
    </source>
</evidence>
<dbReference type="RefSeq" id="XP_022088864.1">
    <property type="nucleotide sequence ID" value="XM_022233172.1"/>
</dbReference>
<feature type="transmembrane region" description="Helical" evidence="7">
    <location>
        <begin position="106"/>
        <end position="124"/>
    </location>
</feature>
<feature type="transmembrane region" description="Helical" evidence="7">
    <location>
        <begin position="145"/>
        <end position="165"/>
    </location>
</feature>
<reference evidence="9" key="1">
    <citation type="submission" date="2025-08" db="UniProtKB">
        <authorList>
            <consortium name="RefSeq"/>
        </authorList>
    </citation>
    <scope>IDENTIFICATION</scope>
</reference>
<evidence type="ECO:0000256" key="7">
    <source>
        <dbReference type="RuleBase" id="RU363053"/>
    </source>
</evidence>
<organism evidence="8 9">
    <name type="scientific">Acanthaster planci</name>
    <name type="common">Crown-of-thorns starfish</name>
    <dbReference type="NCBI Taxonomy" id="133434"/>
    <lineage>
        <taxon>Eukaryota</taxon>
        <taxon>Metazoa</taxon>
        <taxon>Echinodermata</taxon>
        <taxon>Eleutherozoa</taxon>
        <taxon>Asterozoa</taxon>
        <taxon>Asteroidea</taxon>
        <taxon>Valvatacea</taxon>
        <taxon>Valvatida</taxon>
        <taxon>Acanthasteridae</taxon>
        <taxon>Acanthaster</taxon>
    </lineage>
</organism>